<feature type="transmembrane region" description="Helical" evidence="11">
    <location>
        <begin position="209"/>
        <end position="231"/>
    </location>
</feature>
<evidence type="ECO:0000256" key="10">
    <source>
        <dbReference type="SAM" id="MobiDB-lite"/>
    </source>
</evidence>
<name>A0A8B8A395_ACAPL</name>
<comment type="subcellular location">
    <subcellularLocation>
        <location evidence="2">Cytoplasmic vesicle membrane</location>
        <topology evidence="2">Multi-pass membrane protein</topology>
    </subcellularLocation>
    <subcellularLocation>
        <location evidence="3">Early endosome membrane</location>
        <topology evidence="3">Multi-pass membrane protein</topology>
    </subcellularLocation>
    <subcellularLocation>
        <location evidence="1">Lysosome membrane</location>
        <topology evidence="1">Multi-pass membrane protein</topology>
    </subcellularLocation>
</comment>
<feature type="region of interest" description="Disordered" evidence="10">
    <location>
        <begin position="28"/>
        <end position="105"/>
    </location>
</feature>
<evidence type="ECO:0000256" key="2">
    <source>
        <dbReference type="ARBA" id="ARBA00004439"/>
    </source>
</evidence>
<dbReference type="PROSITE" id="PS51292">
    <property type="entry name" value="ZF_RING_CH"/>
    <property type="match status" value="1"/>
</dbReference>
<evidence type="ECO:0000313" key="15">
    <source>
        <dbReference type="RefSeq" id="XP_022111842.1"/>
    </source>
</evidence>
<evidence type="ECO:0000259" key="12">
    <source>
        <dbReference type="PROSITE" id="PS50089"/>
    </source>
</evidence>
<keyword evidence="11" id="KW-1133">Transmembrane helix</keyword>
<keyword evidence="5 9" id="KW-0863">Zinc-finger</keyword>
<organism evidence="14 15">
    <name type="scientific">Acanthaster planci</name>
    <name type="common">Crown-of-thorns starfish</name>
    <dbReference type="NCBI Taxonomy" id="133434"/>
    <lineage>
        <taxon>Eukaryota</taxon>
        <taxon>Metazoa</taxon>
        <taxon>Echinodermata</taxon>
        <taxon>Eleutherozoa</taxon>
        <taxon>Asterozoa</taxon>
        <taxon>Asteroidea</taxon>
        <taxon>Valvatacea</taxon>
        <taxon>Valvatida</taxon>
        <taxon>Acanthasteridae</taxon>
        <taxon>Acanthaster</taxon>
    </lineage>
</organism>
<keyword evidence="6" id="KW-0862">Zinc</keyword>
<dbReference type="Gene3D" id="3.30.40.10">
    <property type="entry name" value="Zinc/RING finger domain, C3HC4 (zinc finger)"/>
    <property type="match status" value="1"/>
</dbReference>
<evidence type="ECO:0000259" key="13">
    <source>
        <dbReference type="PROSITE" id="PS51292"/>
    </source>
</evidence>
<evidence type="ECO:0000313" key="14">
    <source>
        <dbReference type="Proteomes" id="UP000694845"/>
    </source>
</evidence>
<keyword evidence="11" id="KW-0812">Transmembrane</keyword>
<proteinExistence type="predicted"/>
<gene>
    <name evidence="15" type="primary">LOC110991047</name>
</gene>
<dbReference type="GO" id="GO:0002376">
    <property type="term" value="P:immune system process"/>
    <property type="evidence" value="ECO:0007669"/>
    <property type="project" value="UniProtKB-KW"/>
</dbReference>
<dbReference type="OrthoDB" id="264354at2759"/>
<dbReference type="InterPro" id="IPR011016">
    <property type="entry name" value="Znf_RING-CH"/>
</dbReference>
<keyword evidence="8" id="KW-0968">Cytoplasmic vesicle</keyword>
<dbReference type="GO" id="GO:0008270">
    <property type="term" value="F:zinc ion binding"/>
    <property type="evidence" value="ECO:0007669"/>
    <property type="project" value="UniProtKB-KW"/>
</dbReference>
<dbReference type="SMART" id="SM00744">
    <property type="entry name" value="RINGv"/>
    <property type="match status" value="1"/>
</dbReference>
<dbReference type="InterPro" id="IPR001841">
    <property type="entry name" value="Znf_RING"/>
</dbReference>
<evidence type="ECO:0000256" key="1">
    <source>
        <dbReference type="ARBA" id="ARBA00004155"/>
    </source>
</evidence>
<dbReference type="PROSITE" id="PS50089">
    <property type="entry name" value="ZF_RING_2"/>
    <property type="match status" value="1"/>
</dbReference>
<dbReference type="RefSeq" id="XP_022111842.1">
    <property type="nucleotide sequence ID" value="XM_022256150.1"/>
</dbReference>
<evidence type="ECO:0000256" key="4">
    <source>
        <dbReference type="ARBA" id="ARBA00022723"/>
    </source>
</evidence>
<protein>
    <submittedName>
        <fullName evidence="15">E3 ubiquitin-protein ligase MARCH8-like</fullName>
    </submittedName>
</protein>
<dbReference type="KEGG" id="aplc:110991047"/>
<evidence type="ECO:0000256" key="7">
    <source>
        <dbReference type="ARBA" id="ARBA00022859"/>
    </source>
</evidence>
<reference evidence="15" key="1">
    <citation type="submission" date="2025-08" db="UniProtKB">
        <authorList>
            <consortium name="RefSeq"/>
        </authorList>
    </citation>
    <scope>IDENTIFICATION</scope>
</reference>
<evidence type="ECO:0000256" key="9">
    <source>
        <dbReference type="PROSITE-ProRule" id="PRU00175"/>
    </source>
</evidence>
<keyword evidence="4" id="KW-0479">Metal-binding</keyword>
<evidence type="ECO:0000256" key="6">
    <source>
        <dbReference type="ARBA" id="ARBA00022833"/>
    </source>
</evidence>
<keyword evidence="14" id="KW-1185">Reference proteome</keyword>
<feature type="domain" description="RING-CH-type" evidence="13">
    <location>
        <begin position="126"/>
        <end position="187"/>
    </location>
</feature>
<evidence type="ECO:0000256" key="5">
    <source>
        <dbReference type="ARBA" id="ARBA00022771"/>
    </source>
</evidence>
<dbReference type="PANTHER" id="PTHR45981">
    <property type="entry name" value="LD02310P"/>
    <property type="match status" value="1"/>
</dbReference>
<feature type="compositionally biased region" description="Polar residues" evidence="10">
    <location>
        <begin position="73"/>
        <end position="89"/>
    </location>
</feature>
<feature type="compositionally biased region" description="Basic and acidic residues" evidence="10">
    <location>
        <begin position="30"/>
        <end position="44"/>
    </location>
</feature>
<feature type="transmembrane region" description="Helical" evidence="11">
    <location>
        <begin position="251"/>
        <end position="272"/>
    </location>
</feature>
<dbReference type="Proteomes" id="UP000694845">
    <property type="component" value="Unplaced"/>
</dbReference>
<dbReference type="InterPro" id="IPR013083">
    <property type="entry name" value="Znf_RING/FYVE/PHD"/>
</dbReference>
<dbReference type="GO" id="GO:0031901">
    <property type="term" value="C:early endosome membrane"/>
    <property type="evidence" value="ECO:0007669"/>
    <property type="project" value="UniProtKB-SubCell"/>
</dbReference>
<dbReference type="GO" id="GO:0005765">
    <property type="term" value="C:lysosomal membrane"/>
    <property type="evidence" value="ECO:0007669"/>
    <property type="project" value="UniProtKB-SubCell"/>
</dbReference>
<feature type="domain" description="RING-type" evidence="12">
    <location>
        <begin position="134"/>
        <end position="181"/>
    </location>
</feature>
<evidence type="ECO:0000256" key="11">
    <source>
        <dbReference type="SAM" id="Phobius"/>
    </source>
</evidence>
<dbReference type="SUPFAM" id="SSF57850">
    <property type="entry name" value="RING/U-box"/>
    <property type="match status" value="1"/>
</dbReference>
<sequence>MPLKEIAVTPIVPEKEDNEMEELGICNHGSETENVKVKREKQESLAKTNSAFAADTKDTATLEQESDKDDLQQTRSSPVNQTVSLFTASSEKKDMDSSDQGEDKIKTETKVGVLTRNSSTQSSVSVTSSRSDICRICHCEGDEESPLITPCLCLGSLQHVHQACIQQWIKSSNTKACELCRFPFIMQTKLKPVGKWEKLDMTTSERRKIICSVSFHIIAITCVIWALYVLIDRTSTELHTGGPNSGIKEWPFWTKIVVVAIGFTGGLVFMYVQCKVYLQLWRRLKAYNRVIYVQNCPPEERLKAKQAKTLPEPPPSHIEIIN</sequence>
<dbReference type="Pfam" id="PF12906">
    <property type="entry name" value="RINGv"/>
    <property type="match status" value="1"/>
</dbReference>
<dbReference type="OMA" id="NTKACEL"/>
<accession>A0A8B8A395</accession>
<dbReference type="AlphaFoldDB" id="A0A8B8A395"/>
<keyword evidence="11" id="KW-0472">Membrane</keyword>
<feature type="compositionally biased region" description="Basic and acidic residues" evidence="10">
    <location>
        <begin position="90"/>
        <end position="105"/>
    </location>
</feature>
<keyword evidence="7" id="KW-0391">Immunity</keyword>
<dbReference type="GeneID" id="110991047"/>
<evidence type="ECO:0000256" key="3">
    <source>
        <dbReference type="ARBA" id="ARBA00004520"/>
    </source>
</evidence>
<evidence type="ECO:0000256" key="8">
    <source>
        <dbReference type="ARBA" id="ARBA00023329"/>
    </source>
</evidence>